<evidence type="ECO:0000313" key="10">
    <source>
        <dbReference type="Proteomes" id="UP000177622"/>
    </source>
</evidence>
<feature type="compositionally biased region" description="Polar residues" evidence="6">
    <location>
        <begin position="288"/>
        <end position="304"/>
    </location>
</feature>
<feature type="domain" description="Rhodopsin" evidence="8">
    <location>
        <begin position="21"/>
        <end position="272"/>
    </location>
</feature>
<evidence type="ECO:0000256" key="3">
    <source>
        <dbReference type="ARBA" id="ARBA00022989"/>
    </source>
</evidence>
<evidence type="ECO:0000256" key="4">
    <source>
        <dbReference type="ARBA" id="ARBA00023136"/>
    </source>
</evidence>
<keyword evidence="3 7" id="KW-1133">Transmembrane helix</keyword>
<sequence length="457" mass="50420">MAANVEAWVLLSLALFTIIVRIFVRWKLVGPTNFQLDDYLMPLAGIVFVLETVAAYLVVANYQGLTNSYMTDEERKSVDLSSKEASNRVAGSKIQVIGWSLYVAILWLVKISLAVFYSRLTTGLQSLPTRVRIAYGILAVTWIATQLSLLLSCQPFHAFWQISPNPGKFCQPTNSPVYVLVVVILNIITDIYLLSIPLPLLWTVNISLKRKLPLMALFSGAAFVITASIIRAATIMISGPDGAVAGSKWACRETFVSIVVSNLPIIQPLLRKGFKKIGLSQLFSSSGKPSGQTYPLSGLKTITNRGDRDTKKGKTNAAAPSHMQISAWGSDEHILTEPEPSSKDITVVSETVVQSEPWNWDEANGKHSTSSPKEWGSRLPDREWNIEGNIQELDMLGFDAHVINKGRRLQFWLINHRPPLDVSTGKPLLDTTKVGANSTLMCTTSTYVMVPSWPTSE</sequence>
<dbReference type="Pfam" id="PF20684">
    <property type="entry name" value="Fung_rhodopsin"/>
    <property type="match status" value="1"/>
</dbReference>
<dbReference type="InterPro" id="IPR052337">
    <property type="entry name" value="SAT4-like"/>
</dbReference>
<dbReference type="OrthoDB" id="2988756at2759"/>
<evidence type="ECO:0000256" key="2">
    <source>
        <dbReference type="ARBA" id="ARBA00022692"/>
    </source>
</evidence>
<comment type="similarity">
    <text evidence="5">Belongs to the SAT4 family.</text>
</comment>
<feature type="transmembrane region" description="Helical" evidence="7">
    <location>
        <begin position="36"/>
        <end position="59"/>
    </location>
</feature>
<dbReference type="GeneID" id="34574714"/>
<keyword evidence="4 7" id="KW-0472">Membrane</keyword>
<dbReference type="PANTHER" id="PTHR33048">
    <property type="entry name" value="PTH11-LIKE INTEGRAL MEMBRANE PROTEIN (AFU_ORTHOLOGUE AFUA_5G11245)"/>
    <property type="match status" value="1"/>
</dbReference>
<dbReference type="STRING" id="1835702.A0A1F5LNP7"/>
<evidence type="ECO:0000256" key="7">
    <source>
        <dbReference type="SAM" id="Phobius"/>
    </source>
</evidence>
<name>A0A1F5LNP7_PENAI</name>
<feature type="transmembrane region" description="Helical" evidence="7">
    <location>
        <begin position="214"/>
        <end position="237"/>
    </location>
</feature>
<protein>
    <recommendedName>
        <fullName evidence="8">Rhodopsin domain-containing protein</fullName>
    </recommendedName>
</protein>
<evidence type="ECO:0000259" key="8">
    <source>
        <dbReference type="Pfam" id="PF20684"/>
    </source>
</evidence>
<feature type="transmembrane region" description="Helical" evidence="7">
    <location>
        <begin position="133"/>
        <end position="157"/>
    </location>
</feature>
<evidence type="ECO:0000256" key="5">
    <source>
        <dbReference type="ARBA" id="ARBA00038359"/>
    </source>
</evidence>
<dbReference type="RefSeq" id="XP_022490272.1">
    <property type="nucleotide sequence ID" value="XM_022629980.1"/>
</dbReference>
<keyword evidence="2 7" id="KW-0812">Transmembrane</keyword>
<feature type="region of interest" description="Disordered" evidence="6">
    <location>
        <begin position="288"/>
        <end position="320"/>
    </location>
</feature>
<gene>
    <name evidence="9" type="ORF">PENARI_c005G10007</name>
</gene>
<dbReference type="EMBL" id="LXJU01000005">
    <property type="protein sequence ID" value="OGE54842.1"/>
    <property type="molecule type" value="Genomic_DNA"/>
</dbReference>
<proteinExistence type="inferred from homology"/>
<comment type="subcellular location">
    <subcellularLocation>
        <location evidence="1">Membrane</location>
        <topology evidence="1">Multi-pass membrane protein</topology>
    </subcellularLocation>
</comment>
<feature type="transmembrane region" description="Helical" evidence="7">
    <location>
        <begin position="177"/>
        <end position="202"/>
    </location>
</feature>
<organism evidence="9 10">
    <name type="scientific">Penicillium arizonense</name>
    <dbReference type="NCBI Taxonomy" id="1835702"/>
    <lineage>
        <taxon>Eukaryota</taxon>
        <taxon>Fungi</taxon>
        <taxon>Dikarya</taxon>
        <taxon>Ascomycota</taxon>
        <taxon>Pezizomycotina</taxon>
        <taxon>Eurotiomycetes</taxon>
        <taxon>Eurotiomycetidae</taxon>
        <taxon>Eurotiales</taxon>
        <taxon>Aspergillaceae</taxon>
        <taxon>Penicillium</taxon>
    </lineage>
</organism>
<evidence type="ECO:0000313" key="9">
    <source>
        <dbReference type="EMBL" id="OGE54842.1"/>
    </source>
</evidence>
<keyword evidence="10" id="KW-1185">Reference proteome</keyword>
<evidence type="ECO:0000256" key="1">
    <source>
        <dbReference type="ARBA" id="ARBA00004141"/>
    </source>
</evidence>
<comment type="caution">
    <text evidence="9">The sequence shown here is derived from an EMBL/GenBank/DDBJ whole genome shotgun (WGS) entry which is preliminary data.</text>
</comment>
<reference evidence="9 10" key="1">
    <citation type="journal article" date="2016" name="Sci. Rep.">
        <title>Penicillium arizonense, a new, genome sequenced fungal species, reveals a high chemical diversity in secreted metabolites.</title>
        <authorList>
            <person name="Grijseels S."/>
            <person name="Nielsen J.C."/>
            <person name="Randelovic M."/>
            <person name="Nielsen J."/>
            <person name="Nielsen K.F."/>
            <person name="Workman M."/>
            <person name="Frisvad J.C."/>
        </authorList>
    </citation>
    <scope>NUCLEOTIDE SEQUENCE [LARGE SCALE GENOMIC DNA]</scope>
    <source>
        <strain evidence="9 10">CBS 141311</strain>
    </source>
</reference>
<feature type="transmembrane region" description="Helical" evidence="7">
    <location>
        <begin position="6"/>
        <end position="24"/>
    </location>
</feature>
<dbReference type="AlphaFoldDB" id="A0A1F5LNP7"/>
<accession>A0A1F5LNP7</accession>
<dbReference type="GO" id="GO:0016020">
    <property type="term" value="C:membrane"/>
    <property type="evidence" value="ECO:0007669"/>
    <property type="project" value="UniProtKB-SubCell"/>
</dbReference>
<dbReference type="InterPro" id="IPR049326">
    <property type="entry name" value="Rhodopsin_dom_fungi"/>
</dbReference>
<dbReference type="Proteomes" id="UP000177622">
    <property type="component" value="Unassembled WGS sequence"/>
</dbReference>
<evidence type="ECO:0000256" key="6">
    <source>
        <dbReference type="SAM" id="MobiDB-lite"/>
    </source>
</evidence>
<feature type="transmembrane region" description="Helical" evidence="7">
    <location>
        <begin position="99"/>
        <end position="121"/>
    </location>
</feature>
<dbReference type="PANTHER" id="PTHR33048:SF2">
    <property type="entry name" value="SRPK"/>
    <property type="match status" value="1"/>
</dbReference>